<dbReference type="KEGG" id="nnu:104612619"/>
<dbReference type="Proteomes" id="UP000189703">
    <property type="component" value="Unplaced"/>
</dbReference>
<evidence type="ECO:0000256" key="1">
    <source>
        <dbReference type="ARBA" id="ARBA00007626"/>
    </source>
</evidence>
<evidence type="ECO:0000256" key="3">
    <source>
        <dbReference type="PROSITE-ProRule" id="PRU00708"/>
    </source>
</evidence>
<dbReference type="NCBIfam" id="TIGR00756">
    <property type="entry name" value="PPR"/>
    <property type="match status" value="4"/>
</dbReference>
<dbReference type="InterPro" id="IPR011990">
    <property type="entry name" value="TPR-like_helical_dom_sf"/>
</dbReference>
<reference evidence="5" key="1">
    <citation type="submission" date="2025-08" db="UniProtKB">
        <authorList>
            <consortium name="RefSeq"/>
        </authorList>
    </citation>
    <scope>IDENTIFICATION</scope>
</reference>
<evidence type="ECO:0000313" key="5">
    <source>
        <dbReference type="RefSeq" id="XP_010278397.1"/>
    </source>
</evidence>
<dbReference type="AlphaFoldDB" id="A0A1U8BM40"/>
<evidence type="ECO:0000256" key="2">
    <source>
        <dbReference type="ARBA" id="ARBA00022737"/>
    </source>
</evidence>
<feature type="repeat" description="PPR" evidence="3">
    <location>
        <begin position="265"/>
        <end position="299"/>
    </location>
</feature>
<protein>
    <submittedName>
        <fullName evidence="5">Pentatricopeptide repeat-containing protein At1g11900 isoform X1</fullName>
    </submittedName>
</protein>
<sequence>MQSHTALRPSICTFFCWTKCSPFQCAIETTNHLVQKIWANNFCLFDANLSRSSGNHRPVVTQVLPPDNQQMTDETFKMILATAENNPVSSREIYTVYVEKLCRGGELLDVARLLHHLRNKQLFLSAKTYNTLLRAAGEGNDFELLSQIFKDFLASCQTLSSISYFNLAKGLSKATDSVLLLDFIREVSELTFPRSATVINRIIYGFAEYKHIDKALLIFDQMKSLKFKPDVITYNTVLAMLGQAGRLDEMLHEFAAMKEAGMVPDIVSYNTLINSSRKVGRLDLCLMFLQEIVEKGLEPDLRTYTALIDSFGRLGNVEESLRLFTDMKRRSICPSIYVYRSLISNLKKAGKLELAINLSAEMNSRASDLVGPKDFKVKK</sequence>
<gene>
    <name evidence="5" type="primary">LOC104612619</name>
</gene>
<dbReference type="PANTHER" id="PTHR47447">
    <property type="entry name" value="OS03G0856100 PROTEIN"/>
    <property type="match status" value="1"/>
</dbReference>
<dbReference type="Pfam" id="PF13041">
    <property type="entry name" value="PPR_2"/>
    <property type="match status" value="2"/>
</dbReference>
<proteinExistence type="inferred from homology"/>
<name>A0A1U8BM40_NELNU</name>
<dbReference type="eggNOG" id="KOG4197">
    <property type="taxonomic scope" value="Eukaryota"/>
</dbReference>
<dbReference type="PROSITE" id="PS51375">
    <property type="entry name" value="PPR"/>
    <property type="match status" value="4"/>
</dbReference>
<feature type="repeat" description="PPR" evidence="3">
    <location>
        <begin position="230"/>
        <end position="264"/>
    </location>
</feature>
<comment type="similarity">
    <text evidence="1">Belongs to the PPR family. P subfamily.</text>
</comment>
<keyword evidence="2" id="KW-0677">Repeat</keyword>
<dbReference type="RefSeq" id="XP_010278397.1">
    <property type="nucleotide sequence ID" value="XM_010280095.2"/>
</dbReference>
<dbReference type="InParanoid" id="A0A1U8BM40"/>
<dbReference type="Gene3D" id="1.25.40.10">
    <property type="entry name" value="Tetratricopeptide repeat domain"/>
    <property type="match status" value="2"/>
</dbReference>
<keyword evidence="4" id="KW-1185">Reference proteome</keyword>
<dbReference type="GeneID" id="104612619"/>
<dbReference type="OrthoDB" id="185373at2759"/>
<evidence type="ECO:0000313" key="4">
    <source>
        <dbReference type="Proteomes" id="UP000189703"/>
    </source>
</evidence>
<dbReference type="InterPro" id="IPR002885">
    <property type="entry name" value="PPR_rpt"/>
</dbReference>
<feature type="repeat" description="PPR" evidence="3">
    <location>
        <begin position="195"/>
        <end position="229"/>
    </location>
</feature>
<dbReference type="PANTHER" id="PTHR47447:SF17">
    <property type="entry name" value="OS12G0638900 PROTEIN"/>
    <property type="match status" value="1"/>
</dbReference>
<dbReference type="OMA" id="HEFASMK"/>
<organism evidence="4 5">
    <name type="scientific">Nelumbo nucifera</name>
    <name type="common">Sacred lotus</name>
    <dbReference type="NCBI Taxonomy" id="4432"/>
    <lineage>
        <taxon>Eukaryota</taxon>
        <taxon>Viridiplantae</taxon>
        <taxon>Streptophyta</taxon>
        <taxon>Embryophyta</taxon>
        <taxon>Tracheophyta</taxon>
        <taxon>Spermatophyta</taxon>
        <taxon>Magnoliopsida</taxon>
        <taxon>Proteales</taxon>
        <taxon>Nelumbonaceae</taxon>
        <taxon>Nelumbo</taxon>
    </lineage>
</organism>
<accession>A0A1U8BM40</accession>
<dbReference type="Pfam" id="PF13812">
    <property type="entry name" value="PPR_3"/>
    <property type="match status" value="1"/>
</dbReference>
<feature type="repeat" description="PPR" evidence="3">
    <location>
        <begin position="300"/>
        <end position="334"/>
    </location>
</feature>